<name>A0A0F8VSY2_9ZZZZ</name>
<accession>A0A0F8VSY2</accession>
<sequence length="115" mass="13238">MDTKKIIESLSLNEVKILPYIEEENIEAICEKTDLEKVSVLRALEYLKNKKIIDKIDWCTHYDLDTFITTNAGLLDIDIANDLIKAGLTMIRFSLHAEIDEKIKDRNIANFLAIN</sequence>
<dbReference type="AlphaFoldDB" id="A0A0F8VSY2"/>
<evidence type="ECO:0000313" key="1">
    <source>
        <dbReference type="EMBL" id="KKK47458.1"/>
    </source>
</evidence>
<dbReference type="InterPro" id="IPR058240">
    <property type="entry name" value="rSAM_sf"/>
</dbReference>
<feature type="non-terminal residue" evidence="1">
    <location>
        <position position="115"/>
    </location>
</feature>
<organism evidence="1">
    <name type="scientific">marine sediment metagenome</name>
    <dbReference type="NCBI Taxonomy" id="412755"/>
    <lineage>
        <taxon>unclassified sequences</taxon>
        <taxon>metagenomes</taxon>
        <taxon>ecological metagenomes</taxon>
    </lineage>
</organism>
<reference evidence="1" key="1">
    <citation type="journal article" date="2015" name="Nature">
        <title>Complex archaea that bridge the gap between prokaryotes and eukaryotes.</title>
        <authorList>
            <person name="Spang A."/>
            <person name="Saw J.H."/>
            <person name="Jorgensen S.L."/>
            <person name="Zaremba-Niedzwiedzka K."/>
            <person name="Martijn J."/>
            <person name="Lind A.E."/>
            <person name="van Eijk R."/>
            <person name="Schleper C."/>
            <person name="Guy L."/>
            <person name="Ettema T.J."/>
        </authorList>
    </citation>
    <scope>NUCLEOTIDE SEQUENCE</scope>
</reference>
<dbReference type="InterPro" id="IPR013785">
    <property type="entry name" value="Aldolase_TIM"/>
</dbReference>
<proteinExistence type="predicted"/>
<comment type="caution">
    <text evidence="1">The sequence shown here is derived from an EMBL/GenBank/DDBJ whole genome shotgun (WGS) entry which is preliminary data.</text>
</comment>
<gene>
    <name evidence="1" type="ORF">LCGC14_3154960</name>
</gene>
<dbReference type="Gene3D" id="3.20.20.70">
    <property type="entry name" value="Aldolase class I"/>
    <property type="match status" value="1"/>
</dbReference>
<dbReference type="SUPFAM" id="SSF102114">
    <property type="entry name" value="Radical SAM enzymes"/>
    <property type="match status" value="1"/>
</dbReference>
<protein>
    <submittedName>
        <fullName evidence="1">Uncharacterized protein</fullName>
    </submittedName>
</protein>
<dbReference type="EMBL" id="LAZR01069569">
    <property type="protein sequence ID" value="KKK47458.1"/>
    <property type="molecule type" value="Genomic_DNA"/>
</dbReference>